<evidence type="ECO:0000256" key="7">
    <source>
        <dbReference type="ARBA" id="ARBA00023136"/>
    </source>
</evidence>
<keyword evidence="2 9" id="KW-0808">Transferase</keyword>
<comment type="subcellular location">
    <subcellularLocation>
        <location evidence="1">Membrane</location>
        <topology evidence="1">Multi-pass membrane protein</topology>
    </subcellularLocation>
</comment>
<keyword evidence="5" id="KW-0809">Transit peptide</keyword>
<dbReference type="InterPro" id="IPR039606">
    <property type="entry name" value="Phytol/farnesol_kinase"/>
</dbReference>
<evidence type="ECO:0000313" key="10">
    <source>
        <dbReference type="Proteomes" id="UP000050501"/>
    </source>
</evidence>
<dbReference type="AlphaFoldDB" id="A0A0P6Y671"/>
<keyword evidence="6 8" id="KW-1133">Transmembrane helix</keyword>
<evidence type="ECO:0000256" key="4">
    <source>
        <dbReference type="ARBA" id="ARBA00022777"/>
    </source>
</evidence>
<dbReference type="GO" id="GO:0016779">
    <property type="term" value="F:nucleotidyltransferase activity"/>
    <property type="evidence" value="ECO:0007669"/>
    <property type="project" value="UniProtKB-KW"/>
</dbReference>
<dbReference type="STRING" id="229921.ADN01_06500"/>
<evidence type="ECO:0000256" key="8">
    <source>
        <dbReference type="SAM" id="Phobius"/>
    </source>
</evidence>
<dbReference type="PANTHER" id="PTHR32523:SF8">
    <property type="entry name" value="DOLICHOL KINASE"/>
    <property type="match status" value="1"/>
</dbReference>
<dbReference type="EMBL" id="LGCM01000027">
    <property type="protein sequence ID" value="KPL85020.1"/>
    <property type="molecule type" value="Genomic_DNA"/>
</dbReference>
<keyword evidence="9" id="KW-0548">Nucleotidyltransferase</keyword>
<dbReference type="OrthoDB" id="157153at2"/>
<evidence type="ECO:0000256" key="1">
    <source>
        <dbReference type="ARBA" id="ARBA00004141"/>
    </source>
</evidence>
<keyword evidence="10" id="KW-1185">Reference proteome</keyword>
<comment type="caution">
    <text evidence="9">The sequence shown here is derived from an EMBL/GenBank/DDBJ whole genome shotgun (WGS) entry which is preliminary data.</text>
</comment>
<accession>A0A0P6Y671</accession>
<keyword evidence="3 8" id="KW-0812">Transmembrane</keyword>
<keyword evidence="7 8" id="KW-0472">Membrane</keyword>
<evidence type="ECO:0000256" key="6">
    <source>
        <dbReference type="ARBA" id="ARBA00022989"/>
    </source>
</evidence>
<evidence type="ECO:0000256" key="3">
    <source>
        <dbReference type="ARBA" id="ARBA00022692"/>
    </source>
</evidence>
<feature type="transmembrane region" description="Helical" evidence="8">
    <location>
        <begin position="167"/>
        <end position="190"/>
    </location>
</feature>
<feature type="transmembrane region" description="Helical" evidence="8">
    <location>
        <begin position="196"/>
        <end position="216"/>
    </location>
</feature>
<proteinExistence type="predicted"/>
<evidence type="ECO:0000313" key="9">
    <source>
        <dbReference type="EMBL" id="KPL85020.1"/>
    </source>
</evidence>
<evidence type="ECO:0000256" key="5">
    <source>
        <dbReference type="ARBA" id="ARBA00022946"/>
    </source>
</evidence>
<name>A0A0P6Y671_9CHLR</name>
<feature type="transmembrane region" description="Helical" evidence="8">
    <location>
        <begin position="106"/>
        <end position="123"/>
    </location>
</feature>
<dbReference type="GO" id="GO:0016020">
    <property type="term" value="C:membrane"/>
    <property type="evidence" value="ECO:0007669"/>
    <property type="project" value="UniProtKB-SubCell"/>
</dbReference>
<feature type="transmembrane region" description="Helical" evidence="8">
    <location>
        <begin position="39"/>
        <end position="56"/>
    </location>
</feature>
<feature type="transmembrane region" description="Helical" evidence="8">
    <location>
        <begin position="6"/>
        <end position="27"/>
    </location>
</feature>
<organism evidence="9 10">
    <name type="scientific">Levilinea saccharolytica</name>
    <dbReference type="NCBI Taxonomy" id="229921"/>
    <lineage>
        <taxon>Bacteria</taxon>
        <taxon>Bacillati</taxon>
        <taxon>Chloroflexota</taxon>
        <taxon>Anaerolineae</taxon>
        <taxon>Anaerolineales</taxon>
        <taxon>Anaerolineaceae</taxon>
        <taxon>Levilinea</taxon>
    </lineage>
</organism>
<dbReference type="GO" id="GO:0016301">
    <property type="term" value="F:kinase activity"/>
    <property type="evidence" value="ECO:0007669"/>
    <property type="project" value="UniProtKB-KW"/>
</dbReference>
<dbReference type="Proteomes" id="UP000050501">
    <property type="component" value="Unassembled WGS sequence"/>
</dbReference>
<protein>
    <submittedName>
        <fullName evidence="9">Phosphatidate cytidylyltransferase</fullName>
    </submittedName>
</protein>
<gene>
    <name evidence="9" type="ORF">ADN01_06500</name>
</gene>
<evidence type="ECO:0000256" key="2">
    <source>
        <dbReference type="ARBA" id="ARBA00022679"/>
    </source>
</evidence>
<sequence length="235" mass="25735">MLGNVWIALVITFLMALLWLRLNDFLAHRGWISGPLSRKIIHMGTGPIFVLCWLLFPDVWYARWLAALVPLSITIQFAMVGLGLMKDQAAVDAMSRHGDRREILRGPLFYGIVFVVLTLWFWLDSPIGIIALMLLCGGDGLADILGKRMGGTRLPWSANKSWAGSAAMFLGGWVFALGVLALYVNAGVFAGPFSRFILPVTVIAFVGTLVESFPFADIDNITVPVAAVLLGFILL</sequence>
<reference evidence="9 10" key="1">
    <citation type="submission" date="2015-07" db="EMBL/GenBank/DDBJ databases">
        <title>Genome sequence of Levilinea saccharolytica DSM 16555.</title>
        <authorList>
            <person name="Hemp J."/>
            <person name="Ward L.M."/>
            <person name="Pace L.A."/>
            <person name="Fischer W.W."/>
        </authorList>
    </citation>
    <scope>NUCLEOTIDE SEQUENCE [LARGE SCALE GENOMIC DNA]</scope>
    <source>
        <strain evidence="9 10">KIBI-1</strain>
    </source>
</reference>
<feature type="transmembrane region" description="Helical" evidence="8">
    <location>
        <begin position="62"/>
        <end position="85"/>
    </location>
</feature>
<dbReference type="PANTHER" id="PTHR32523">
    <property type="entry name" value="PHYTOL KINASE 1, CHLOROPLASTIC"/>
    <property type="match status" value="1"/>
</dbReference>
<keyword evidence="4" id="KW-0418">Kinase</keyword>